<organism evidence="7 8">
    <name type="scientific">Methanocorpusculum petauri</name>
    <dbReference type="NCBI Taxonomy" id="3002863"/>
    <lineage>
        <taxon>Archaea</taxon>
        <taxon>Methanobacteriati</taxon>
        <taxon>Methanobacteriota</taxon>
        <taxon>Stenosarchaea group</taxon>
        <taxon>Methanomicrobia</taxon>
        <taxon>Methanomicrobiales</taxon>
        <taxon>Methanocorpusculaceae</taxon>
        <taxon>Methanocorpusculum</taxon>
    </lineage>
</organism>
<comment type="subcellular location">
    <subcellularLocation>
        <location evidence="1">Cell membrane</location>
        <topology evidence="1">Multi-pass membrane protein</topology>
    </subcellularLocation>
</comment>
<keyword evidence="5" id="KW-0472">Membrane</keyword>
<dbReference type="EMBL" id="JAPTGB010000010">
    <property type="protein sequence ID" value="MCZ0860715.1"/>
    <property type="molecule type" value="Genomic_DNA"/>
</dbReference>
<keyword evidence="2" id="KW-1003">Cell membrane</keyword>
<evidence type="ECO:0000256" key="1">
    <source>
        <dbReference type="ARBA" id="ARBA00004651"/>
    </source>
</evidence>
<evidence type="ECO:0000256" key="5">
    <source>
        <dbReference type="ARBA" id="ARBA00023136"/>
    </source>
</evidence>
<comment type="caution">
    <text evidence="7">The sequence shown here is derived from an EMBL/GenBank/DDBJ whole genome shotgun (WGS) entry which is preliminary data.</text>
</comment>
<dbReference type="RefSeq" id="WP_268924924.1">
    <property type="nucleotide sequence ID" value="NZ_JAPTGB010000010.1"/>
</dbReference>
<evidence type="ECO:0000259" key="6">
    <source>
        <dbReference type="Pfam" id="PF17200"/>
    </source>
</evidence>
<feature type="domain" description="Single Cache" evidence="6">
    <location>
        <begin position="439"/>
        <end position="523"/>
    </location>
</feature>
<evidence type="ECO:0000313" key="8">
    <source>
        <dbReference type="Proteomes" id="UP001141422"/>
    </source>
</evidence>
<evidence type="ECO:0000256" key="4">
    <source>
        <dbReference type="ARBA" id="ARBA00022989"/>
    </source>
</evidence>
<sequence length="535" mass="59006">MLIEAPEDVALVLDRYADVVSAGFVQIDEDFHILADNLGTVSGSYSDTVDLLREYYADNPWIGLLEYYPVSGNDTIFVPDMIPQLSSGVYVHHNASSFTGQNLLNTGPYYVPEYGDVLEISLPVYSSDDVYCGYVSVFFDSDQLFREFAAYVPELTEYDTAVIDSNGYVLYATSGEYAGWDVSGPTLELGNIYGEHLYQLLTQPEGAAMFHAYTPLYLEVFERITVWKTVDLLGYNIILLVDRPVSPWSVPEDTKFIPDVSGMTKETIALYQYAMAHSKDDTLVYLAGLDPVHAVVAYDMEGNVLSMASGVMRDTGTRWINIRDAYDVPTVRNMIHLAQQGGGYMQKYEPASVGEIPTTALLYLIYVMPVDDSWFITLRTPAKTELSPVVPFTSHDVTSLARNATLYAWESGMEAVIADINSGSSQLLAEASGKITDLAVIDMRGNVLANAFVPGDVGKNVFRFTDANGASVGRQYVLSAQGGGGLMYNVLVDLDDPAKQEVRLMYVEPVDNSWFIVAGIELETTTRADPLEMMP</sequence>
<dbReference type="InterPro" id="IPR033480">
    <property type="entry name" value="sCache_2"/>
</dbReference>
<accession>A0ABT4IHT7</accession>
<protein>
    <submittedName>
        <fullName evidence="7">Cache domain-containing protein</fullName>
    </submittedName>
</protein>
<name>A0ABT4IHT7_9EURY</name>
<reference evidence="7" key="1">
    <citation type="submission" date="2022-12" db="EMBL/GenBank/DDBJ databases">
        <title>Isolation and characterisation of novel Methanocorpusculum spp. from native Australian herbivores indicates the genus is ancestrally host-associated.</title>
        <authorList>
            <person name="Volmer J.G."/>
            <person name="Soo R.M."/>
            <person name="Evans P.N."/>
            <person name="Hoedt E.C."/>
            <person name="Astorga Alsina A.L."/>
            <person name="Woodcroft B.J."/>
            <person name="Tyson G.W."/>
            <person name="Hugenholtz P."/>
            <person name="Morrison M."/>
        </authorList>
    </citation>
    <scope>NUCLEOTIDE SEQUENCE</scope>
    <source>
        <strain evidence="7">MG</strain>
    </source>
</reference>
<keyword evidence="4" id="KW-1133">Transmembrane helix</keyword>
<proteinExistence type="predicted"/>
<dbReference type="Proteomes" id="UP001141422">
    <property type="component" value="Unassembled WGS sequence"/>
</dbReference>
<gene>
    <name evidence="7" type="ORF">O0S10_05645</name>
</gene>
<keyword evidence="8" id="KW-1185">Reference proteome</keyword>
<dbReference type="Gene3D" id="3.30.450.20">
    <property type="entry name" value="PAS domain"/>
    <property type="match status" value="1"/>
</dbReference>
<dbReference type="Pfam" id="PF17200">
    <property type="entry name" value="sCache_2"/>
    <property type="match status" value="1"/>
</dbReference>
<evidence type="ECO:0000313" key="7">
    <source>
        <dbReference type="EMBL" id="MCZ0860715.1"/>
    </source>
</evidence>
<evidence type="ECO:0000256" key="3">
    <source>
        <dbReference type="ARBA" id="ARBA00022692"/>
    </source>
</evidence>
<keyword evidence="3" id="KW-0812">Transmembrane</keyword>
<evidence type="ECO:0000256" key="2">
    <source>
        <dbReference type="ARBA" id="ARBA00022475"/>
    </source>
</evidence>